<sequence>MVCCKNVSMGFAVPMGWREQIDHITDCYFCFTKAEGYKGNWSVGMLADYCWSIQRDSSELWSISDEDAKRKK</sequence>
<organism evidence="1 2">
    <name type="scientific">Clavelina lepadiformis</name>
    <name type="common">Light-bulb sea squirt</name>
    <name type="synonym">Ascidia lepadiformis</name>
    <dbReference type="NCBI Taxonomy" id="159417"/>
    <lineage>
        <taxon>Eukaryota</taxon>
        <taxon>Metazoa</taxon>
        <taxon>Chordata</taxon>
        <taxon>Tunicata</taxon>
        <taxon>Ascidiacea</taxon>
        <taxon>Aplousobranchia</taxon>
        <taxon>Clavelinidae</taxon>
        <taxon>Clavelina</taxon>
    </lineage>
</organism>
<keyword evidence="2" id="KW-1185">Reference proteome</keyword>
<protein>
    <submittedName>
        <fullName evidence="1">Uncharacterized protein</fullName>
    </submittedName>
</protein>
<dbReference type="EMBL" id="CAWYQH010000001">
    <property type="protein sequence ID" value="CAK8672594.1"/>
    <property type="molecule type" value="Genomic_DNA"/>
</dbReference>
<accession>A0ABP0EYM8</accession>
<evidence type="ECO:0000313" key="1">
    <source>
        <dbReference type="EMBL" id="CAK8672594.1"/>
    </source>
</evidence>
<evidence type="ECO:0000313" key="2">
    <source>
        <dbReference type="Proteomes" id="UP001642483"/>
    </source>
</evidence>
<comment type="caution">
    <text evidence="1">The sequence shown here is derived from an EMBL/GenBank/DDBJ whole genome shotgun (WGS) entry which is preliminary data.</text>
</comment>
<reference evidence="1 2" key="1">
    <citation type="submission" date="2024-02" db="EMBL/GenBank/DDBJ databases">
        <authorList>
            <person name="Daric V."/>
            <person name="Darras S."/>
        </authorList>
    </citation>
    <scope>NUCLEOTIDE SEQUENCE [LARGE SCALE GENOMIC DNA]</scope>
</reference>
<gene>
    <name evidence="1" type="ORF">CVLEPA_LOCUS2302</name>
</gene>
<dbReference type="Proteomes" id="UP001642483">
    <property type="component" value="Unassembled WGS sequence"/>
</dbReference>
<proteinExistence type="predicted"/>
<name>A0ABP0EYM8_CLALP</name>